<dbReference type="Proteomes" id="UP000190339">
    <property type="component" value="Unassembled WGS sequence"/>
</dbReference>
<name>A0A1T5DP68_9FLAO</name>
<dbReference type="PROSITE" id="PS51257">
    <property type="entry name" value="PROKAR_LIPOPROTEIN"/>
    <property type="match status" value="1"/>
</dbReference>
<reference evidence="2" key="1">
    <citation type="submission" date="2017-02" db="EMBL/GenBank/DDBJ databases">
        <authorList>
            <person name="Varghese N."/>
            <person name="Submissions S."/>
        </authorList>
    </citation>
    <scope>NUCLEOTIDE SEQUENCE [LARGE SCALE GENOMIC DNA]</scope>
    <source>
        <strain evidence="2">DSM 23546</strain>
    </source>
</reference>
<dbReference type="EMBL" id="FUYL01000010">
    <property type="protein sequence ID" value="SKB73435.1"/>
    <property type="molecule type" value="Genomic_DNA"/>
</dbReference>
<accession>A0A1T5DP68</accession>
<keyword evidence="2" id="KW-1185">Reference proteome</keyword>
<organism evidence="1 2">
    <name type="scientific">Maribacter arcticus</name>
    <dbReference type="NCBI Taxonomy" id="561365"/>
    <lineage>
        <taxon>Bacteria</taxon>
        <taxon>Pseudomonadati</taxon>
        <taxon>Bacteroidota</taxon>
        <taxon>Flavobacteriia</taxon>
        <taxon>Flavobacteriales</taxon>
        <taxon>Flavobacteriaceae</taxon>
        <taxon>Maribacter</taxon>
    </lineage>
</organism>
<sequence>MKSITSRISLISSILLLVVVSCVKGMDMKEEISTSNSTE</sequence>
<dbReference type="AlphaFoldDB" id="A0A1T5DP68"/>
<protein>
    <submittedName>
        <fullName evidence="1">Uncharacterized protein</fullName>
    </submittedName>
</protein>
<proteinExistence type="predicted"/>
<evidence type="ECO:0000313" key="2">
    <source>
        <dbReference type="Proteomes" id="UP000190339"/>
    </source>
</evidence>
<gene>
    <name evidence="1" type="ORF">SAMN05660866_03021</name>
</gene>
<evidence type="ECO:0000313" key="1">
    <source>
        <dbReference type="EMBL" id="SKB73435.1"/>
    </source>
</evidence>